<evidence type="ECO:0000313" key="2">
    <source>
        <dbReference type="Proteomes" id="UP000034410"/>
    </source>
</evidence>
<name>A0A0F7JY23_9GAMM</name>
<gene>
    <name evidence="1" type="ORF">AAY24_03425</name>
</gene>
<accession>A0A0F7JY23</accession>
<protein>
    <submittedName>
        <fullName evidence="1">Uncharacterized protein</fullName>
    </submittedName>
</protein>
<organism evidence="1 2">
    <name type="scientific">Sedimenticola thiotaurini</name>
    <dbReference type="NCBI Taxonomy" id="1543721"/>
    <lineage>
        <taxon>Bacteria</taxon>
        <taxon>Pseudomonadati</taxon>
        <taxon>Pseudomonadota</taxon>
        <taxon>Gammaproteobacteria</taxon>
        <taxon>Chromatiales</taxon>
        <taxon>Sedimenticolaceae</taxon>
        <taxon>Sedimenticola</taxon>
    </lineage>
</organism>
<dbReference type="OrthoDB" id="5772093at2"/>
<proteinExistence type="predicted"/>
<keyword evidence="2" id="KW-1185">Reference proteome</keyword>
<dbReference type="AlphaFoldDB" id="A0A0F7JY23"/>
<dbReference type="Proteomes" id="UP000034410">
    <property type="component" value="Chromosome"/>
</dbReference>
<reference evidence="1 2" key="1">
    <citation type="journal article" date="2015" name="Genome Announc.">
        <title>Complete Genome Sequence of Sedimenticola thiotaurini Strain SIP-G1, a Polyphosphate- and Polyhydroxyalkanoate-Accumulating Sulfur-Oxidizing Gammaproteobacterium Isolated from Salt Marsh Sediments.</title>
        <authorList>
            <person name="Flood B.E."/>
            <person name="Jones D.S."/>
            <person name="Bailey J.V."/>
        </authorList>
    </citation>
    <scope>NUCLEOTIDE SEQUENCE [LARGE SCALE GENOMIC DNA]</scope>
    <source>
        <strain evidence="1 2">SIP-G1</strain>
    </source>
</reference>
<sequence>MQNRNIDACVEAICNKGCRVVRHDIELLEQGRILPELVHLTPQSRQQVLEELKSIMSVYGDSCRV</sequence>
<dbReference type="KEGG" id="seds:AAY24_03425"/>
<evidence type="ECO:0000313" key="1">
    <source>
        <dbReference type="EMBL" id="AKH19563.1"/>
    </source>
</evidence>
<dbReference type="EMBL" id="CP011412">
    <property type="protein sequence ID" value="AKH19563.1"/>
    <property type="molecule type" value="Genomic_DNA"/>
</dbReference>